<dbReference type="GeneID" id="106176105"/>
<dbReference type="PANTHER" id="PTHR43146:SF1">
    <property type="entry name" value="CANCER-RELATED NUCLEOSIDE-TRIPHOSPHATASE"/>
    <property type="match status" value="1"/>
</dbReference>
<protein>
    <submittedName>
        <fullName evidence="6">Cancer-related nucleoside-triphosphatase</fullName>
    </submittedName>
</protein>
<dbReference type="InterPro" id="IPR003593">
    <property type="entry name" value="AAA+_ATPase"/>
</dbReference>
<evidence type="ECO:0000256" key="2">
    <source>
        <dbReference type="ARBA" id="ARBA00022801"/>
    </source>
</evidence>
<sequence>MASSTKLRHILITGPPGVGKTTLVRKVCDSLKQSGVALQGFYTEEVRAEGRRIGFDVITLHGIRAPLSRVKADQPGGKRELRVGQYVVDIASFEQTALTALRLKDTGQCVMVIDEIGKMEMFSQPFIQLVRSLFSNPQVTVFATIPIAKGKPIHLVEELRKRHDAKLFEVSKSNRDVLEEDIKSAVKVALSCE</sequence>
<dbReference type="SMART" id="SM00382">
    <property type="entry name" value="AAA"/>
    <property type="match status" value="1"/>
</dbReference>
<dbReference type="GO" id="GO:0005524">
    <property type="term" value="F:ATP binding"/>
    <property type="evidence" value="ECO:0007669"/>
    <property type="project" value="UniProtKB-KW"/>
</dbReference>
<dbReference type="CDD" id="cd19482">
    <property type="entry name" value="RecA-like_Thep1"/>
    <property type="match status" value="1"/>
</dbReference>
<dbReference type="OrthoDB" id="446244at2759"/>
<evidence type="ECO:0000256" key="1">
    <source>
        <dbReference type="ARBA" id="ARBA00022741"/>
    </source>
</evidence>
<dbReference type="InParanoid" id="A0A1S3JTY1"/>
<dbReference type="Pfam" id="PF03266">
    <property type="entry name" value="NTPase_1"/>
    <property type="match status" value="1"/>
</dbReference>
<evidence type="ECO:0000256" key="3">
    <source>
        <dbReference type="ARBA" id="ARBA00022840"/>
    </source>
</evidence>
<dbReference type="Proteomes" id="UP000085678">
    <property type="component" value="Unplaced"/>
</dbReference>
<dbReference type="InterPro" id="IPR004948">
    <property type="entry name" value="Nuc-triphosphatase_THEP1"/>
</dbReference>
<dbReference type="AlphaFoldDB" id="A0A1S3JTY1"/>
<dbReference type="HAMAP" id="MF_00796">
    <property type="entry name" value="NTPase_1"/>
    <property type="match status" value="1"/>
</dbReference>
<name>A0A1S3JTY1_LINAN</name>
<dbReference type="RefSeq" id="XP_013413792.1">
    <property type="nucleotide sequence ID" value="XM_013558338.2"/>
</dbReference>
<keyword evidence="3" id="KW-0067">ATP-binding</keyword>
<gene>
    <name evidence="6" type="primary">LOC106176105</name>
</gene>
<evidence type="ECO:0000259" key="4">
    <source>
        <dbReference type="SMART" id="SM00382"/>
    </source>
</evidence>
<accession>A0A1S3JTY1</accession>
<keyword evidence="2" id="KW-0378">Hydrolase</keyword>
<evidence type="ECO:0000313" key="6">
    <source>
        <dbReference type="RefSeq" id="XP_013413792.1"/>
    </source>
</evidence>
<dbReference type="FunCoup" id="A0A1S3JTY1">
    <property type="interactions" value="918"/>
</dbReference>
<keyword evidence="5" id="KW-1185">Reference proteome</keyword>
<dbReference type="SUPFAM" id="SSF52540">
    <property type="entry name" value="P-loop containing nucleoside triphosphate hydrolases"/>
    <property type="match status" value="1"/>
</dbReference>
<dbReference type="OMA" id="VTAVQNC"/>
<proteinExistence type="inferred from homology"/>
<evidence type="ECO:0000313" key="5">
    <source>
        <dbReference type="Proteomes" id="UP000085678"/>
    </source>
</evidence>
<feature type="domain" description="AAA+ ATPase" evidence="4">
    <location>
        <begin position="6"/>
        <end position="169"/>
    </location>
</feature>
<dbReference type="Gene3D" id="3.40.50.300">
    <property type="entry name" value="P-loop containing nucleotide triphosphate hydrolases"/>
    <property type="match status" value="1"/>
</dbReference>
<keyword evidence="1" id="KW-0547">Nucleotide-binding</keyword>
<reference evidence="6" key="1">
    <citation type="submission" date="2025-08" db="UniProtKB">
        <authorList>
            <consortium name="RefSeq"/>
        </authorList>
    </citation>
    <scope>IDENTIFICATION</scope>
    <source>
        <tissue evidence="6">Gonads</tissue>
    </source>
</reference>
<dbReference type="InterPro" id="IPR027417">
    <property type="entry name" value="P-loop_NTPase"/>
</dbReference>
<dbReference type="KEGG" id="lak:106176105"/>
<dbReference type="GO" id="GO:0017111">
    <property type="term" value="F:ribonucleoside triphosphate phosphatase activity"/>
    <property type="evidence" value="ECO:0007669"/>
    <property type="project" value="InterPro"/>
</dbReference>
<dbReference type="NCBIfam" id="NF010248">
    <property type="entry name" value="PRK13695.1"/>
    <property type="match status" value="1"/>
</dbReference>
<dbReference type="STRING" id="7574.A0A1S3JTY1"/>
<dbReference type="PANTHER" id="PTHR43146">
    <property type="entry name" value="CANCER-RELATED NUCLEOSIDE-TRIPHOSPHATASE"/>
    <property type="match status" value="1"/>
</dbReference>
<organism evidence="5 6">
    <name type="scientific">Lingula anatina</name>
    <name type="common">Brachiopod</name>
    <name type="synonym">Lingula unguis</name>
    <dbReference type="NCBI Taxonomy" id="7574"/>
    <lineage>
        <taxon>Eukaryota</taxon>
        <taxon>Metazoa</taxon>
        <taxon>Spiralia</taxon>
        <taxon>Lophotrochozoa</taxon>
        <taxon>Brachiopoda</taxon>
        <taxon>Linguliformea</taxon>
        <taxon>Lingulata</taxon>
        <taxon>Lingulida</taxon>
        <taxon>Linguloidea</taxon>
        <taxon>Lingulidae</taxon>
        <taxon>Lingula</taxon>
    </lineage>
</organism>